<dbReference type="AlphaFoldDB" id="A0AAP0P2W1"/>
<evidence type="ECO:0000313" key="2">
    <source>
        <dbReference type="EMBL" id="KAK9128438.1"/>
    </source>
</evidence>
<gene>
    <name evidence="2" type="ORF">Syun_017235</name>
</gene>
<keyword evidence="3" id="KW-1185">Reference proteome</keyword>
<dbReference type="Proteomes" id="UP001420932">
    <property type="component" value="Unassembled WGS sequence"/>
</dbReference>
<comment type="caution">
    <text evidence="2">The sequence shown here is derived from an EMBL/GenBank/DDBJ whole genome shotgun (WGS) entry which is preliminary data.</text>
</comment>
<organism evidence="2 3">
    <name type="scientific">Stephania yunnanensis</name>
    <dbReference type="NCBI Taxonomy" id="152371"/>
    <lineage>
        <taxon>Eukaryota</taxon>
        <taxon>Viridiplantae</taxon>
        <taxon>Streptophyta</taxon>
        <taxon>Embryophyta</taxon>
        <taxon>Tracheophyta</taxon>
        <taxon>Spermatophyta</taxon>
        <taxon>Magnoliopsida</taxon>
        <taxon>Ranunculales</taxon>
        <taxon>Menispermaceae</taxon>
        <taxon>Menispermoideae</taxon>
        <taxon>Cissampelideae</taxon>
        <taxon>Stephania</taxon>
    </lineage>
</organism>
<keyword evidence="1" id="KW-1133">Transmembrane helix</keyword>
<keyword evidence="1" id="KW-0812">Transmembrane</keyword>
<dbReference type="EMBL" id="JBBNAF010000007">
    <property type="protein sequence ID" value="KAK9128438.1"/>
    <property type="molecule type" value="Genomic_DNA"/>
</dbReference>
<sequence>MSLEQEMRDPRYYINLLLFGNAIACLHVFRLTFARVQSREEWTGKNAITYLTSSSCF</sequence>
<keyword evidence="1" id="KW-0472">Membrane</keyword>
<proteinExistence type="predicted"/>
<accession>A0AAP0P2W1</accession>
<protein>
    <submittedName>
        <fullName evidence="2">Uncharacterized protein</fullName>
    </submittedName>
</protein>
<reference evidence="2 3" key="1">
    <citation type="submission" date="2024-01" db="EMBL/GenBank/DDBJ databases">
        <title>Genome assemblies of Stephania.</title>
        <authorList>
            <person name="Yang L."/>
        </authorList>
    </citation>
    <scope>NUCLEOTIDE SEQUENCE [LARGE SCALE GENOMIC DNA]</scope>
    <source>
        <strain evidence="2">YNDBR</strain>
        <tissue evidence="2">Leaf</tissue>
    </source>
</reference>
<name>A0AAP0P2W1_9MAGN</name>
<feature type="transmembrane region" description="Helical" evidence="1">
    <location>
        <begin position="12"/>
        <end position="29"/>
    </location>
</feature>
<evidence type="ECO:0000256" key="1">
    <source>
        <dbReference type="SAM" id="Phobius"/>
    </source>
</evidence>
<evidence type="ECO:0000313" key="3">
    <source>
        <dbReference type="Proteomes" id="UP001420932"/>
    </source>
</evidence>